<protein>
    <submittedName>
        <fullName evidence="2">Acetyltransferase</fullName>
    </submittedName>
</protein>
<dbReference type="PANTHER" id="PTHR43792:SF1">
    <property type="entry name" value="N-ACETYLTRANSFERASE DOMAIN-CONTAINING PROTEIN"/>
    <property type="match status" value="1"/>
</dbReference>
<gene>
    <name evidence="2" type="ORF">RRH01S_29_00400</name>
</gene>
<sequence length="163" mass="18556">MSQAPLLTTERLKLRALVQDDKHFIVALISDEKVRQFLGGVSPFEQRKAAASHYFAHDVEKTVWMVETVVASLQVGLISISRHQDGEGTELSYQFHPDTWGSGYAIEATAAVRNYVINYLGRRELVAETQEANHASRRLLEKLGMRELRRLERFGAEQVIYIL</sequence>
<organism evidence="2 3">
    <name type="scientific">Rhizobium rhizogenes NBRC 13257</name>
    <dbReference type="NCBI Taxonomy" id="1220581"/>
    <lineage>
        <taxon>Bacteria</taxon>
        <taxon>Pseudomonadati</taxon>
        <taxon>Pseudomonadota</taxon>
        <taxon>Alphaproteobacteria</taxon>
        <taxon>Hyphomicrobiales</taxon>
        <taxon>Rhizobiaceae</taxon>
        <taxon>Rhizobium/Agrobacterium group</taxon>
        <taxon>Rhizobium</taxon>
    </lineage>
</organism>
<reference evidence="2 3" key="1">
    <citation type="submission" date="2014-05" db="EMBL/GenBank/DDBJ databases">
        <title>Whole genome shotgun sequence of Rhizobium rhizogenes NBRC 13257.</title>
        <authorList>
            <person name="Katano-Makiyama Y."/>
            <person name="Hosoyama A."/>
            <person name="Hashimoto M."/>
            <person name="Hosoyama Y."/>
            <person name="Noguchi M."/>
            <person name="Tsuchikane K."/>
            <person name="Kimura A."/>
            <person name="Ohji S."/>
            <person name="Ichikawa N."/>
            <person name="Yamazoe A."/>
            <person name="Fujita N."/>
        </authorList>
    </citation>
    <scope>NUCLEOTIDE SEQUENCE [LARGE SCALE GENOMIC DNA]</scope>
    <source>
        <strain evidence="2 3">NBRC 13257</strain>
    </source>
</reference>
<dbReference type="AlphaFoldDB" id="A0AA87QLP7"/>
<dbReference type="Gene3D" id="3.40.630.30">
    <property type="match status" value="1"/>
</dbReference>
<evidence type="ECO:0000259" key="1">
    <source>
        <dbReference type="PROSITE" id="PS51186"/>
    </source>
</evidence>
<comment type="caution">
    <text evidence="2">The sequence shown here is derived from an EMBL/GenBank/DDBJ whole genome shotgun (WGS) entry which is preliminary data.</text>
</comment>
<name>A0AA87QLP7_RHIRH</name>
<dbReference type="EMBL" id="BAYX01000029">
    <property type="protein sequence ID" value="GAJ97013.1"/>
    <property type="molecule type" value="Genomic_DNA"/>
</dbReference>
<evidence type="ECO:0000313" key="3">
    <source>
        <dbReference type="Proteomes" id="UP000026941"/>
    </source>
</evidence>
<feature type="domain" description="N-acetyltransferase" evidence="1">
    <location>
        <begin position="12"/>
        <end position="163"/>
    </location>
</feature>
<proteinExistence type="predicted"/>
<dbReference type="PANTHER" id="PTHR43792">
    <property type="entry name" value="GNAT FAMILY, PUTATIVE (AFU_ORTHOLOGUE AFUA_3G00765)-RELATED-RELATED"/>
    <property type="match status" value="1"/>
</dbReference>
<dbReference type="Pfam" id="PF13302">
    <property type="entry name" value="Acetyltransf_3"/>
    <property type="match status" value="1"/>
</dbReference>
<evidence type="ECO:0000313" key="2">
    <source>
        <dbReference type="EMBL" id="GAJ97013.1"/>
    </source>
</evidence>
<dbReference type="RefSeq" id="WP_042477470.1">
    <property type="nucleotide sequence ID" value="NZ_BAYX01000029.1"/>
</dbReference>
<dbReference type="GO" id="GO:0016747">
    <property type="term" value="F:acyltransferase activity, transferring groups other than amino-acyl groups"/>
    <property type="evidence" value="ECO:0007669"/>
    <property type="project" value="InterPro"/>
</dbReference>
<dbReference type="SUPFAM" id="SSF55729">
    <property type="entry name" value="Acyl-CoA N-acyltransferases (Nat)"/>
    <property type="match status" value="1"/>
</dbReference>
<dbReference type="InterPro" id="IPR051531">
    <property type="entry name" value="N-acetyltransferase"/>
</dbReference>
<accession>A0AA87QLP7</accession>
<dbReference type="PROSITE" id="PS51186">
    <property type="entry name" value="GNAT"/>
    <property type="match status" value="1"/>
</dbReference>
<dbReference type="InterPro" id="IPR000182">
    <property type="entry name" value="GNAT_dom"/>
</dbReference>
<dbReference type="Proteomes" id="UP000026941">
    <property type="component" value="Unassembled WGS sequence"/>
</dbReference>
<dbReference type="InterPro" id="IPR016181">
    <property type="entry name" value="Acyl_CoA_acyltransferase"/>
</dbReference>